<dbReference type="AlphaFoldDB" id="A0A1E3XEL1"/>
<accession>A0A1E3XEL1</accession>
<comment type="caution">
    <text evidence="1">The sequence shown here is derived from an EMBL/GenBank/DDBJ whole genome shotgun (WGS) entry which is preliminary data.</text>
</comment>
<sequence>METVKVQVLQYENRIEYIPVKKMKQMRGFLKGIDTTVKRDKDRI</sequence>
<dbReference type="Proteomes" id="UP000094056">
    <property type="component" value="Unassembled WGS sequence"/>
</dbReference>
<protein>
    <submittedName>
        <fullName evidence="1">Regulators of stationary/sporulationexpression</fullName>
    </submittedName>
</protein>
<name>A0A1E3XEL1_9BACT</name>
<organism evidence="1 2">
    <name type="scientific">Candidatus Scalindua rubra</name>
    <dbReference type="NCBI Taxonomy" id="1872076"/>
    <lineage>
        <taxon>Bacteria</taxon>
        <taxon>Pseudomonadati</taxon>
        <taxon>Planctomycetota</taxon>
        <taxon>Candidatus Brocadiia</taxon>
        <taxon>Candidatus Brocadiales</taxon>
        <taxon>Candidatus Scalinduaceae</taxon>
        <taxon>Candidatus Scalindua</taxon>
    </lineage>
</organism>
<proteinExistence type="predicted"/>
<reference evidence="1 2" key="1">
    <citation type="submission" date="2016-07" db="EMBL/GenBank/DDBJ databases">
        <title>Draft genome of Scalindua rubra, obtained from a brine-seawater interface in the Red Sea, sheds light on salt adaptation in anammox bacteria.</title>
        <authorList>
            <person name="Speth D.R."/>
            <person name="Lagkouvardos I."/>
            <person name="Wang Y."/>
            <person name="Qian P.-Y."/>
            <person name="Dutilh B.E."/>
            <person name="Jetten M.S."/>
        </authorList>
    </citation>
    <scope>NUCLEOTIDE SEQUENCE [LARGE SCALE GENOMIC DNA]</scope>
    <source>
        <strain evidence="1">BSI-1</strain>
    </source>
</reference>
<evidence type="ECO:0000313" key="2">
    <source>
        <dbReference type="Proteomes" id="UP000094056"/>
    </source>
</evidence>
<dbReference type="EMBL" id="MAYW01000014">
    <property type="protein sequence ID" value="ODS34038.1"/>
    <property type="molecule type" value="Genomic_DNA"/>
</dbReference>
<gene>
    <name evidence="1" type="ORF">SCARUB_00811</name>
</gene>
<evidence type="ECO:0000313" key="1">
    <source>
        <dbReference type="EMBL" id="ODS34038.1"/>
    </source>
</evidence>
<dbReference type="PATRIC" id="fig|1872076.5.peg.941"/>